<dbReference type="InterPro" id="IPR001932">
    <property type="entry name" value="PPM-type_phosphatase-like_dom"/>
</dbReference>
<dbReference type="CDD" id="cd00143">
    <property type="entry name" value="PP2Cc"/>
    <property type="match status" value="1"/>
</dbReference>
<evidence type="ECO:0000313" key="4">
    <source>
        <dbReference type="Proteomes" id="UP000023152"/>
    </source>
</evidence>
<gene>
    <name evidence="3" type="ORF">RFI_18442</name>
</gene>
<dbReference type="Pfam" id="PF00481">
    <property type="entry name" value="PP2C"/>
    <property type="match status" value="2"/>
</dbReference>
<feature type="transmembrane region" description="Helical" evidence="1">
    <location>
        <begin position="340"/>
        <end position="365"/>
    </location>
</feature>
<dbReference type="Proteomes" id="UP000023152">
    <property type="component" value="Unassembled WGS sequence"/>
</dbReference>
<name>X6MYU6_RETFI</name>
<keyword evidence="4" id="KW-1185">Reference proteome</keyword>
<feature type="domain" description="PPM-type phosphatase" evidence="2">
    <location>
        <begin position="1"/>
        <end position="274"/>
    </location>
</feature>
<organism evidence="3 4">
    <name type="scientific">Reticulomyxa filosa</name>
    <dbReference type="NCBI Taxonomy" id="46433"/>
    <lineage>
        <taxon>Eukaryota</taxon>
        <taxon>Sar</taxon>
        <taxon>Rhizaria</taxon>
        <taxon>Retaria</taxon>
        <taxon>Foraminifera</taxon>
        <taxon>Monothalamids</taxon>
        <taxon>Reticulomyxidae</taxon>
        <taxon>Reticulomyxa</taxon>
    </lineage>
</organism>
<dbReference type="PANTHER" id="PTHR13832">
    <property type="entry name" value="PROTEIN PHOSPHATASE 2C"/>
    <property type="match status" value="1"/>
</dbReference>
<dbReference type="AlphaFoldDB" id="X6MYU6"/>
<sequence length="397" mass="45358">KKKKKEKKKKKKKKGKVTDWQLLMRKIFGKFDEHLAKLNLRGGCTVQLVLYLGNSHKLISANAGDARAVYSVDNGTAKQLSYDHSPMNDWDRVHDIAKKHVTLLEGRFRLADKHETSEDVEKLPSSLQKIPPLITAEQEKSRLLATIGVARGFGDFGLSVFGMKNVHIKPFLSCEPFVSVVDLNEETIGMTDVLVLACDGIFDVLSNEETINKVRSFLWFNCDDTHALSQLTTEEILNHHPITFEALDRACLKLGTLAYARGTVDDVTVFAIPLWFVTHSSLFMPSSYTTSCARCPHCLANRVATYQVSAQHNYGTTQENHPSINIHFHFFLANHTLLKLFYFTLSFFVCLFFRLFFPLFVVFFLRFPFSLIKTNFLNQNDTIVFFYKEVLPIMKIK</sequence>
<keyword evidence="1" id="KW-0812">Transmembrane</keyword>
<dbReference type="PROSITE" id="PS51746">
    <property type="entry name" value="PPM_2"/>
    <property type="match status" value="1"/>
</dbReference>
<evidence type="ECO:0000313" key="3">
    <source>
        <dbReference type="EMBL" id="ETO18803.1"/>
    </source>
</evidence>
<protein>
    <recommendedName>
        <fullName evidence="2">PPM-type phosphatase domain-containing protein</fullName>
    </recommendedName>
</protein>
<dbReference type="GO" id="GO:0004741">
    <property type="term" value="F:[pyruvate dehydrogenase (acetyl-transferring)]-phosphatase activity"/>
    <property type="evidence" value="ECO:0007669"/>
    <property type="project" value="TreeGrafter"/>
</dbReference>
<keyword evidence="1" id="KW-1133">Transmembrane helix</keyword>
<accession>X6MYU6</accession>
<dbReference type="SMART" id="SM00332">
    <property type="entry name" value="PP2Cc"/>
    <property type="match status" value="1"/>
</dbReference>
<reference evidence="3 4" key="1">
    <citation type="journal article" date="2013" name="Curr. Biol.">
        <title>The Genome of the Foraminiferan Reticulomyxa filosa.</title>
        <authorList>
            <person name="Glockner G."/>
            <person name="Hulsmann N."/>
            <person name="Schleicher M."/>
            <person name="Noegel A.A."/>
            <person name="Eichinger L."/>
            <person name="Gallinger C."/>
            <person name="Pawlowski J."/>
            <person name="Sierra R."/>
            <person name="Euteneuer U."/>
            <person name="Pillet L."/>
            <person name="Moustafa A."/>
            <person name="Platzer M."/>
            <person name="Groth M."/>
            <person name="Szafranski K."/>
            <person name="Schliwa M."/>
        </authorList>
    </citation>
    <scope>NUCLEOTIDE SEQUENCE [LARGE SCALE GENOMIC DNA]</scope>
</reference>
<evidence type="ECO:0000259" key="2">
    <source>
        <dbReference type="PROSITE" id="PS51746"/>
    </source>
</evidence>
<dbReference type="InterPro" id="IPR015655">
    <property type="entry name" value="PP2C"/>
</dbReference>
<proteinExistence type="predicted"/>
<dbReference type="Gene3D" id="3.60.40.10">
    <property type="entry name" value="PPM-type phosphatase domain"/>
    <property type="match status" value="1"/>
</dbReference>
<comment type="caution">
    <text evidence="3">The sequence shown here is derived from an EMBL/GenBank/DDBJ whole genome shotgun (WGS) entry which is preliminary data.</text>
</comment>
<dbReference type="EMBL" id="ASPP01014372">
    <property type="protein sequence ID" value="ETO18803.1"/>
    <property type="molecule type" value="Genomic_DNA"/>
</dbReference>
<evidence type="ECO:0000256" key="1">
    <source>
        <dbReference type="SAM" id="Phobius"/>
    </source>
</evidence>
<keyword evidence="1" id="KW-0472">Membrane</keyword>
<dbReference type="GO" id="GO:0005739">
    <property type="term" value="C:mitochondrion"/>
    <property type="evidence" value="ECO:0007669"/>
    <property type="project" value="TreeGrafter"/>
</dbReference>
<dbReference type="SUPFAM" id="SSF81606">
    <property type="entry name" value="PP2C-like"/>
    <property type="match status" value="1"/>
</dbReference>
<feature type="non-terminal residue" evidence="3">
    <location>
        <position position="1"/>
    </location>
</feature>
<dbReference type="InterPro" id="IPR036457">
    <property type="entry name" value="PPM-type-like_dom_sf"/>
</dbReference>
<dbReference type="OrthoDB" id="10264738at2759"/>
<dbReference type="PANTHER" id="PTHR13832:SF354">
    <property type="entry name" value="GM14138P"/>
    <property type="match status" value="1"/>
</dbReference>